<feature type="transmembrane region" description="Helical" evidence="7">
    <location>
        <begin position="199"/>
        <end position="216"/>
    </location>
</feature>
<keyword evidence="4 7" id="KW-0812">Transmembrane</keyword>
<dbReference type="PANTHER" id="PTHR43386:SF25">
    <property type="entry name" value="PEPTIDE ABC TRANSPORTER PERMEASE PROTEIN"/>
    <property type="match status" value="1"/>
</dbReference>
<proteinExistence type="inferred from homology"/>
<dbReference type="EMBL" id="JACDXX010000010">
    <property type="protein sequence ID" value="MCB5410752.1"/>
    <property type="molecule type" value="Genomic_DNA"/>
</dbReference>
<feature type="transmembrane region" description="Helical" evidence="7">
    <location>
        <begin position="236"/>
        <end position="262"/>
    </location>
</feature>
<dbReference type="RefSeq" id="WP_226935926.1">
    <property type="nucleotide sequence ID" value="NZ_JACDXX010000010.1"/>
</dbReference>
<dbReference type="PANTHER" id="PTHR43386">
    <property type="entry name" value="OLIGOPEPTIDE TRANSPORT SYSTEM PERMEASE PROTEIN APPC"/>
    <property type="match status" value="1"/>
</dbReference>
<keyword evidence="5 7" id="KW-1133">Transmembrane helix</keyword>
<evidence type="ECO:0000256" key="4">
    <source>
        <dbReference type="ARBA" id="ARBA00022692"/>
    </source>
</evidence>
<reference evidence="9 10" key="1">
    <citation type="submission" date="2020-07" db="EMBL/GenBank/DDBJ databases">
        <title>Pseudogemmobacter sp. nov., isolated from poultry manure in Taiwan.</title>
        <authorList>
            <person name="Lin S.-Y."/>
            <person name="Tang Y.-S."/>
            <person name="Young C.-C."/>
        </authorList>
    </citation>
    <scope>NUCLEOTIDE SEQUENCE [LARGE SCALE GENOMIC DNA]</scope>
    <source>
        <strain evidence="9 10">CC-YST710</strain>
    </source>
</reference>
<evidence type="ECO:0000313" key="10">
    <source>
        <dbReference type="Proteomes" id="UP001198571"/>
    </source>
</evidence>
<dbReference type="SUPFAM" id="SSF161098">
    <property type="entry name" value="MetI-like"/>
    <property type="match status" value="1"/>
</dbReference>
<accession>A0ABS8CMY1</accession>
<dbReference type="Gene3D" id="1.10.3720.10">
    <property type="entry name" value="MetI-like"/>
    <property type="match status" value="1"/>
</dbReference>
<comment type="similarity">
    <text evidence="7">Belongs to the binding-protein-dependent transport system permease family.</text>
</comment>
<protein>
    <submittedName>
        <fullName evidence="9">ABC transporter permease</fullName>
    </submittedName>
</protein>
<keyword evidence="10" id="KW-1185">Reference proteome</keyword>
<feature type="transmembrane region" description="Helical" evidence="7">
    <location>
        <begin position="109"/>
        <end position="130"/>
    </location>
</feature>
<dbReference type="InterPro" id="IPR035906">
    <property type="entry name" value="MetI-like_sf"/>
</dbReference>
<evidence type="ECO:0000256" key="6">
    <source>
        <dbReference type="ARBA" id="ARBA00023136"/>
    </source>
</evidence>
<dbReference type="Pfam" id="PF00528">
    <property type="entry name" value="BPD_transp_1"/>
    <property type="match status" value="1"/>
</dbReference>
<evidence type="ECO:0000256" key="1">
    <source>
        <dbReference type="ARBA" id="ARBA00004651"/>
    </source>
</evidence>
<dbReference type="InterPro" id="IPR050366">
    <property type="entry name" value="BP-dependent_transpt_permease"/>
</dbReference>
<comment type="caution">
    <text evidence="9">The sequence shown here is derived from an EMBL/GenBank/DDBJ whole genome shotgun (WGS) entry which is preliminary data.</text>
</comment>
<name>A0ABS8CMY1_9RHOB</name>
<keyword evidence="2 7" id="KW-0813">Transport</keyword>
<evidence type="ECO:0000256" key="3">
    <source>
        <dbReference type="ARBA" id="ARBA00022475"/>
    </source>
</evidence>
<evidence type="ECO:0000259" key="8">
    <source>
        <dbReference type="PROSITE" id="PS50928"/>
    </source>
</evidence>
<feature type="transmembrane region" description="Helical" evidence="7">
    <location>
        <begin position="12"/>
        <end position="36"/>
    </location>
</feature>
<evidence type="ECO:0000313" key="9">
    <source>
        <dbReference type="EMBL" id="MCB5410752.1"/>
    </source>
</evidence>
<comment type="subcellular location">
    <subcellularLocation>
        <location evidence="1 7">Cell membrane</location>
        <topology evidence="1 7">Multi-pass membrane protein</topology>
    </subcellularLocation>
</comment>
<dbReference type="CDD" id="cd06261">
    <property type="entry name" value="TM_PBP2"/>
    <property type="match status" value="1"/>
</dbReference>
<dbReference type="Proteomes" id="UP001198571">
    <property type="component" value="Unassembled WGS sequence"/>
</dbReference>
<gene>
    <name evidence="9" type="ORF">H0485_12180</name>
</gene>
<sequence length="267" mass="28450">MSFPLLARPGALLAFVVTLGYIATALFAPLLAPFALNEVVGPGWQPPGAGHPFGTDTIGRDVFSRLIWATRTTLAMAGAVVVLAMLSGVGAGLIAALRGGLTDQLLSRFVDLVMAVPALILILFLIAVLPRGPVELVLVIALVEMTRVYRLTRLLAGEIVTRDYIEAARLRGETTLWIACREILPNCWRPLLAEAGLRLIFAVLMLSTVSFLGLGIQPPDTDWGSLIRENKDGMLFGATSVLFPGAAIAILSIAIGALIDLVSERRS</sequence>
<dbReference type="InterPro" id="IPR000515">
    <property type="entry name" value="MetI-like"/>
</dbReference>
<organism evidence="9 10">
    <name type="scientific">Pseudogemmobacter faecipullorum</name>
    <dbReference type="NCBI Taxonomy" id="2755041"/>
    <lineage>
        <taxon>Bacteria</taxon>
        <taxon>Pseudomonadati</taxon>
        <taxon>Pseudomonadota</taxon>
        <taxon>Alphaproteobacteria</taxon>
        <taxon>Rhodobacterales</taxon>
        <taxon>Paracoccaceae</taxon>
        <taxon>Pseudogemmobacter</taxon>
    </lineage>
</organism>
<keyword evidence="3" id="KW-1003">Cell membrane</keyword>
<keyword evidence="6 7" id="KW-0472">Membrane</keyword>
<feature type="transmembrane region" description="Helical" evidence="7">
    <location>
        <begin position="74"/>
        <end position="97"/>
    </location>
</feature>
<evidence type="ECO:0000256" key="5">
    <source>
        <dbReference type="ARBA" id="ARBA00022989"/>
    </source>
</evidence>
<dbReference type="PROSITE" id="PS50928">
    <property type="entry name" value="ABC_TM1"/>
    <property type="match status" value="1"/>
</dbReference>
<evidence type="ECO:0000256" key="7">
    <source>
        <dbReference type="RuleBase" id="RU363032"/>
    </source>
</evidence>
<feature type="domain" description="ABC transmembrane type-1" evidence="8">
    <location>
        <begin position="70"/>
        <end position="263"/>
    </location>
</feature>
<evidence type="ECO:0000256" key="2">
    <source>
        <dbReference type="ARBA" id="ARBA00022448"/>
    </source>
</evidence>